<protein>
    <recommendedName>
        <fullName evidence="9">Flagellar M-ring protein</fullName>
    </recommendedName>
</protein>
<comment type="similarity">
    <text evidence="3 9">Belongs to the FliF family.</text>
</comment>
<dbReference type="InterPro" id="IPR045851">
    <property type="entry name" value="AMP-bd_C_sf"/>
</dbReference>
<evidence type="ECO:0000256" key="9">
    <source>
        <dbReference type="PIRNR" id="PIRNR004862"/>
    </source>
</evidence>
<evidence type="ECO:0000256" key="4">
    <source>
        <dbReference type="ARBA" id="ARBA00022475"/>
    </source>
</evidence>
<proteinExistence type="inferred from homology"/>
<evidence type="ECO:0000313" key="14">
    <source>
        <dbReference type="EMBL" id="NEX62698.1"/>
    </source>
</evidence>
<dbReference type="RefSeq" id="WP_163965439.1">
    <property type="nucleotide sequence ID" value="NZ_JAAIVB010000054.1"/>
</dbReference>
<dbReference type="Gene3D" id="3.30.300.30">
    <property type="match status" value="1"/>
</dbReference>
<comment type="function">
    <text evidence="9">The M ring may be actively involved in energy transduction.</text>
</comment>
<reference evidence="14 15" key="1">
    <citation type="submission" date="2020-02" db="EMBL/GenBank/DDBJ databases">
        <authorList>
            <person name="Kim M.K."/>
        </authorList>
    </citation>
    <scope>NUCLEOTIDE SEQUENCE [LARGE SCALE GENOMIC DNA]</scope>
    <source>
        <strain evidence="14 15">17J57-3</strain>
    </source>
</reference>
<dbReference type="Proteomes" id="UP000482155">
    <property type="component" value="Unassembled WGS sequence"/>
</dbReference>
<evidence type="ECO:0000313" key="15">
    <source>
        <dbReference type="Proteomes" id="UP000482155"/>
    </source>
</evidence>
<feature type="domain" description="Flagellar M-ring C-terminal" evidence="13">
    <location>
        <begin position="259"/>
        <end position="435"/>
    </location>
</feature>
<dbReference type="Pfam" id="PF08345">
    <property type="entry name" value="YscJ_FliF_C"/>
    <property type="match status" value="1"/>
</dbReference>
<feature type="compositionally biased region" description="Low complexity" evidence="10">
    <location>
        <begin position="325"/>
        <end position="347"/>
    </location>
</feature>
<dbReference type="AlphaFoldDB" id="A0A6B3SQA7"/>
<evidence type="ECO:0000256" key="7">
    <source>
        <dbReference type="ARBA" id="ARBA00023136"/>
    </source>
</evidence>
<evidence type="ECO:0000259" key="12">
    <source>
        <dbReference type="Pfam" id="PF01514"/>
    </source>
</evidence>
<dbReference type="GO" id="GO:0009431">
    <property type="term" value="C:bacterial-type flagellum basal body, MS ring"/>
    <property type="evidence" value="ECO:0007669"/>
    <property type="project" value="InterPro"/>
</dbReference>
<evidence type="ECO:0000256" key="8">
    <source>
        <dbReference type="ARBA" id="ARBA00023143"/>
    </source>
</evidence>
<evidence type="ECO:0000256" key="2">
    <source>
        <dbReference type="ARBA" id="ARBA00004651"/>
    </source>
</evidence>
<feature type="compositionally biased region" description="Low complexity" evidence="10">
    <location>
        <begin position="301"/>
        <end position="316"/>
    </location>
</feature>
<keyword evidence="14" id="KW-0966">Cell projection</keyword>
<feature type="region of interest" description="Disordered" evidence="10">
    <location>
        <begin position="276"/>
        <end position="351"/>
    </location>
</feature>
<dbReference type="PANTHER" id="PTHR30046">
    <property type="entry name" value="FLAGELLAR M-RING PROTEIN"/>
    <property type="match status" value="1"/>
</dbReference>
<evidence type="ECO:0000256" key="3">
    <source>
        <dbReference type="ARBA" id="ARBA00007971"/>
    </source>
</evidence>
<feature type="transmembrane region" description="Helical" evidence="11">
    <location>
        <begin position="464"/>
        <end position="483"/>
    </location>
</feature>
<dbReference type="Pfam" id="PF01514">
    <property type="entry name" value="YscJ_FliF"/>
    <property type="match status" value="1"/>
</dbReference>
<feature type="transmembrane region" description="Helical" evidence="11">
    <location>
        <begin position="30"/>
        <end position="50"/>
    </location>
</feature>
<keyword evidence="6 11" id="KW-1133">Transmembrane helix</keyword>
<name>A0A6B3SQA7_9BURK</name>
<accession>A0A6B3SQA7</accession>
<keyword evidence="7 11" id="KW-0472">Membrane</keyword>
<organism evidence="14 15">
    <name type="scientific">Noviherbaspirillum galbum</name>
    <dbReference type="NCBI Taxonomy" id="2709383"/>
    <lineage>
        <taxon>Bacteria</taxon>
        <taxon>Pseudomonadati</taxon>
        <taxon>Pseudomonadota</taxon>
        <taxon>Betaproteobacteria</taxon>
        <taxon>Burkholderiales</taxon>
        <taxon>Oxalobacteraceae</taxon>
        <taxon>Noviherbaspirillum</taxon>
    </lineage>
</organism>
<keyword evidence="14" id="KW-0969">Cilium</keyword>
<feature type="region of interest" description="Disordered" evidence="10">
    <location>
        <begin position="495"/>
        <end position="524"/>
    </location>
</feature>
<dbReference type="InterPro" id="IPR043427">
    <property type="entry name" value="YscJ/FliF"/>
</dbReference>
<feature type="compositionally biased region" description="Polar residues" evidence="10">
    <location>
        <begin position="290"/>
        <end position="300"/>
    </location>
</feature>
<comment type="subcellular location">
    <subcellularLocation>
        <location evidence="1 9">Bacterial flagellum basal body</location>
    </subcellularLocation>
    <subcellularLocation>
        <location evidence="2">Cell membrane</location>
        <topology evidence="2">Multi-pass membrane protein</topology>
    </subcellularLocation>
</comment>
<dbReference type="NCBIfam" id="TIGR00206">
    <property type="entry name" value="fliF"/>
    <property type="match status" value="1"/>
</dbReference>
<evidence type="ECO:0000259" key="13">
    <source>
        <dbReference type="Pfam" id="PF08345"/>
    </source>
</evidence>
<evidence type="ECO:0000256" key="1">
    <source>
        <dbReference type="ARBA" id="ARBA00004117"/>
    </source>
</evidence>
<evidence type="ECO:0000256" key="5">
    <source>
        <dbReference type="ARBA" id="ARBA00022692"/>
    </source>
</evidence>
<dbReference type="PIRSF" id="PIRSF004862">
    <property type="entry name" value="FliF"/>
    <property type="match status" value="1"/>
</dbReference>
<dbReference type="GO" id="GO:0005886">
    <property type="term" value="C:plasma membrane"/>
    <property type="evidence" value="ECO:0007669"/>
    <property type="project" value="UniProtKB-SubCell"/>
</dbReference>
<gene>
    <name evidence="14" type="primary">fliF</name>
    <name evidence="14" type="ORF">G3574_16545</name>
</gene>
<dbReference type="InterPro" id="IPR013556">
    <property type="entry name" value="Flag_M-ring_C"/>
</dbReference>
<evidence type="ECO:0000256" key="6">
    <source>
        <dbReference type="ARBA" id="ARBA00022989"/>
    </source>
</evidence>
<feature type="domain" description="Flagellar M-ring N-terminal" evidence="12">
    <location>
        <begin position="51"/>
        <end position="225"/>
    </location>
</feature>
<keyword evidence="8 9" id="KW-0975">Bacterial flagellum</keyword>
<dbReference type="GO" id="GO:0003774">
    <property type="term" value="F:cytoskeletal motor activity"/>
    <property type="evidence" value="ECO:0007669"/>
    <property type="project" value="InterPro"/>
</dbReference>
<sequence length="559" mass="59516">MEVAGDNAVAVTTPPSGLIGFAQTPGGRNFFLMLGAAAAAAVMAGVWLWTRTPDYRVLFSNFSDRDGGSIVASLQQMNVPYKVSDGGSAILVPAEQVHDVRLKLAQQGLPKGGNVGFELMENQKLGVSQFLEQVNFQRALEGELARSVQALAAVQSARVHLALPKATVFVRDQQKPTASVLLNLHPGRTLDRGQVNAIVHLVASSVPDMPVKNVTVVDQAGTLLSDADKPGNANMLDPSQLKYVQELQQGIVRRIESILSPVVGAANVRAEASADVDFSHTEQAAETYKPNGTPSASAIRSQQSSESQTSGQQGASGVPGALTNQPQPNATAPITAPAGAPNAAAGASPVNAHKDTTVNYEVDKTVRYVQQPMGGLKRLTVAVVVNYKKETDAAGKVTMKPLTDQEKAQISDLVKEAMGFNKDRGDSLSLLNSPFAAPEKEITPDVPLWKQPEMIQMALGWGKYALGLGIIAYLYFAVLRPIFRRIIATFGPPPPEAAEEAAGGEEEQPALIEEAPRELDPMGPKVMSYQDNLEAAKELARRDPKIVANVVKAWVGTNE</sequence>
<evidence type="ECO:0000256" key="10">
    <source>
        <dbReference type="SAM" id="MobiDB-lite"/>
    </source>
</evidence>
<keyword evidence="14" id="KW-0282">Flagellum</keyword>
<dbReference type="PRINTS" id="PR01009">
    <property type="entry name" value="FLGMRINGFLIF"/>
</dbReference>
<comment type="caution">
    <text evidence="14">The sequence shown here is derived from an EMBL/GenBank/DDBJ whole genome shotgun (WGS) entry which is preliminary data.</text>
</comment>
<feature type="compositionally biased region" description="Acidic residues" evidence="10">
    <location>
        <begin position="497"/>
        <end position="508"/>
    </location>
</feature>
<keyword evidence="15" id="KW-1185">Reference proteome</keyword>
<evidence type="ECO:0000256" key="11">
    <source>
        <dbReference type="SAM" id="Phobius"/>
    </source>
</evidence>
<keyword evidence="5 11" id="KW-0812">Transmembrane</keyword>
<dbReference type="InterPro" id="IPR006182">
    <property type="entry name" value="FliF_N_dom"/>
</dbReference>
<dbReference type="PANTHER" id="PTHR30046:SF0">
    <property type="entry name" value="FLAGELLAR M-RING PROTEIN"/>
    <property type="match status" value="1"/>
</dbReference>
<dbReference type="EMBL" id="JAAIVB010000054">
    <property type="protein sequence ID" value="NEX62698.1"/>
    <property type="molecule type" value="Genomic_DNA"/>
</dbReference>
<keyword evidence="4" id="KW-1003">Cell membrane</keyword>
<dbReference type="InterPro" id="IPR000067">
    <property type="entry name" value="FlgMring_FliF"/>
</dbReference>
<dbReference type="GO" id="GO:0071973">
    <property type="term" value="P:bacterial-type flagellum-dependent cell motility"/>
    <property type="evidence" value="ECO:0007669"/>
    <property type="project" value="InterPro"/>
</dbReference>